<dbReference type="STRING" id="30522.A0A4W2EUG7"/>
<evidence type="ECO:0000256" key="2">
    <source>
        <dbReference type="ARBA" id="ARBA00004489"/>
    </source>
</evidence>
<sequence>MATAPGPAGIAMGSVGSLLERQDFSPEELRAALAGSRGSRQPDGLLRKGLGQRELLSYLHLPKKDGKTTKRAPRNEPADYATLYYQEHPRAGDFSKTSLPERGRFDKVCLGSSPPYCGRVGRGALLEDPEAGIGHGSLAVGWPGDMYPCSQRGFPGVSGGSTREQSAQSLIPGLSFWQCRIRPSVFKPASGTGKGFLSMQSLAAHKGQKLWRSNGSLHTLACHPPLSPGPRASQAQARAQLLHALSLDEGGPEPEPSLSDSSSGGSFGRSPSTGPGPFSSSLGHINHLGGSLDRASRGSKEVGPLALLNCLPEPPPPYEFSCPAAEDMGTVVPDTCEELKRSLGEEDGANPFTQVLEERQRLWLAELKRLYLERLHEVTQKAERSERNLQLQLFMAQQDQRRLRKELRAQQGLVPEPRPPGSLPETDPSARAEEEARWEVCQKTAEISLLKQQLREAQAELAQKLAEIFSLKTQLRGSRAQAQAQDAELARLREAVRSLQEQAPREEAPGSCETDDCKSRGLLGEAGGGEARDGAEQLRAELLQERLRGQEQALRFEQERRTWQEEKERVLRYQREIQGGYMDMYRRNQVLEQELRVLREPPAPWSPRLESSKI</sequence>
<keyword evidence="8" id="KW-0966">Cell projection</keyword>
<accession>A0A4W2EUG7</accession>
<gene>
    <name evidence="11" type="primary">N4BP3</name>
</gene>
<dbReference type="GO" id="GO:0031410">
    <property type="term" value="C:cytoplasmic vesicle"/>
    <property type="evidence" value="ECO:0007669"/>
    <property type="project" value="UniProtKB-SubCell"/>
</dbReference>
<evidence type="ECO:0000256" key="3">
    <source>
        <dbReference type="ARBA" id="ARBA00004541"/>
    </source>
</evidence>
<feature type="compositionally biased region" description="Low complexity" evidence="10">
    <location>
        <begin position="256"/>
        <end position="283"/>
    </location>
</feature>
<evidence type="ECO:0000256" key="6">
    <source>
        <dbReference type="ARBA" id="ARBA00022902"/>
    </source>
</evidence>
<name>A0A4W2EUG7_BOBOX</name>
<evidence type="ECO:0000256" key="8">
    <source>
        <dbReference type="ARBA" id="ARBA00023273"/>
    </source>
</evidence>
<feature type="region of interest" description="Disordered" evidence="10">
    <location>
        <begin position="57"/>
        <end position="76"/>
    </location>
</feature>
<evidence type="ECO:0000313" key="11">
    <source>
        <dbReference type="Ensembl" id="ENSBIXP00000040452.1"/>
    </source>
</evidence>
<evidence type="ECO:0000256" key="5">
    <source>
        <dbReference type="ARBA" id="ARBA00022473"/>
    </source>
</evidence>
<dbReference type="AlphaFoldDB" id="A0A4W2EUG7"/>
<dbReference type="OMA" id="FSCKSMA"/>
<evidence type="ECO:0000256" key="1">
    <source>
        <dbReference type="ARBA" id="ARBA00004279"/>
    </source>
</evidence>
<reference evidence="11" key="2">
    <citation type="submission" date="2025-08" db="UniProtKB">
        <authorList>
            <consortium name="Ensembl"/>
        </authorList>
    </citation>
    <scope>IDENTIFICATION</scope>
</reference>
<evidence type="ECO:0000256" key="9">
    <source>
        <dbReference type="ARBA" id="ARBA00023329"/>
    </source>
</evidence>
<reference evidence="11 12" key="1">
    <citation type="submission" date="2018-11" db="EMBL/GenBank/DDBJ databases">
        <title>Haplotype-resolved cattle genomes.</title>
        <authorList>
            <person name="Low W.Y."/>
            <person name="Tearle R."/>
            <person name="Bickhart D.M."/>
            <person name="Rosen B.D."/>
            <person name="Koren S."/>
            <person name="Rhie A."/>
            <person name="Hiendleder S."/>
            <person name="Phillippy A.M."/>
            <person name="Smith T.P.L."/>
            <person name="Williams J.L."/>
        </authorList>
    </citation>
    <scope>NUCLEOTIDE SEQUENCE [LARGE SCALE GENOMIC DNA]</scope>
</reference>
<comment type="subcellular location">
    <subcellularLocation>
        <location evidence="2">Cell projection</location>
        <location evidence="2">Axon</location>
    </subcellularLocation>
    <subcellularLocation>
        <location evidence="1">Cell projection</location>
        <location evidence="1">Dendrite</location>
    </subcellularLocation>
    <subcellularLocation>
        <location evidence="3">Cytoplasmic vesicle</location>
    </subcellularLocation>
</comment>
<feature type="region of interest" description="Disordered" evidence="10">
    <location>
        <begin position="247"/>
        <end position="298"/>
    </location>
</feature>
<comment type="similarity">
    <text evidence="4">Belongs to the N4BP3 family.</text>
</comment>
<dbReference type="Pfam" id="PF06818">
    <property type="entry name" value="Fez1"/>
    <property type="match status" value="1"/>
</dbReference>
<dbReference type="PANTHER" id="PTHR32274">
    <property type="entry name" value="NEDD4-BINDING PROTEIN 3"/>
    <property type="match status" value="1"/>
</dbReference>
<proteinExistence type="inferred from homology"/>
<keyword evidence="7" id="KW-0175">Coiled coil</keyword>
<protein>
    <submittedName>
        <fullName evidence="11">NEDD4 binding protein 3</fullName>
    </submittedName>
</protein>
<organism evidence="11 12">
    <name type="scientific">Bos indicus x Bos taurus</name>
    <name type="common">Hybrid cattle</name>
    <dbReference type="NCBI Taxonomy" id="30522"/>
    <lineage>
        <taxon>Eukaryota</taxon>
        <taxon>Metazoa</taxon>
        <taxon>Chordata</taxon>
        <taxon>Craniata</taxon>
        <taxon>Vertebrata</taxon>
        <taxon>Euteleostomi</taxon>
        <taxon>Mammalia</taxon>
        <taxon>Eutheria</taxon>
        <taxon>Laurasiatheria</taxon>
        <taxon>Artiodactyla</taxon>
        <taxon>Ruminantia</taxon>
        <taxon>Pecora</taxon>
        <taxon>Bovidae</taxon>
        <taxon>Bovinae</taxon>
        <taxon>Bos</taxon>
    </lineage>
</organism>
<reference evidence="11" key="3">
    <citation type="submission" date="2025-09" db="UniProtKB">
        <authorList>
            <consortium name="Ensembl"/>
        </authorList>
    </citation>
    <scope>IDENTIFICATION</scope>
</reference>
<dbReference type="Ensembl" id="ENSBIXT00000036114.1">
    <property type="protein sequence ID" value="ENSBIXP00000040452.1"/>
    <property type="gene ID" value="ENSBIXG00000004962.1"/>
</dbReference>
<dbReference type="GO" id="GO:0007399">
    <property type="term" value="P:nervous system development"/>
    <property type="evidence" value="ECO:0007669"/>
    <property type="project" value="UniProtKB-KW"/>
</dbReference>
<keyword evidence="12" id="KW-1185">Reference proteome</keyword>
<dbReference type="Proteomes" id="UP000314981">
    <property type="component" value="Chromosome 7"/>
</dbReference>
<feature type="region of interest" description="Disordered" evidence="10">
    <location>
        <begin position="410"/>
        <end position="436"/>
    </location>
</feature>
<evidence type="ECO:0000256" key="10">
    <source>
        <dbReference type="SAM" id="MobiDB-lite"/>
    </source>
</evidence>
<dbReference type="PANTHER" id="PTHR32274:SF1">
    <property type="entry name" value="NEDD4-BINDING PROTEIN 3"/>
    <property type="match status" value="1"/>
</dbReference>
<evidence type="ECO:0000313" key="12">
    <source>
        <dbReference type="Proteomes" id="UP000314981"/>
    </source>
</evidence>
<dbReference type="InterPro" id="IPR033571">
    <property type="entry name" value="N4BP3"/>
</dbReference>
<feature type="compositionally biased region" description="Basic and acidic residues" evidence="10">
    <location>
        <begin position="62"/>
        <end position="76"/>
    </location>
</feature>
<evidence type="ECO:0000256" key="4">
    <source>
        <dbReference type="ARBA" id="ARBA00010640"/>
    </source>
</evidence>
<dbReference type="GO" id="GO:0030424">
    <property type="term" value="C:axon"/>
    <property type="evidence" value="ECO:0007669"/>
    <property type="project" value="UniProtKB-SubCell"/>
</dbReference>
<evidence type="ECO:0000256" key="7">
    <source>
        <dbReference type="ARBA" id="ARBA00023054"/>
    </source>
</evidence>
<feature type="region of interest" description="Disordered" evidence="10">
    <location>
        <begin position="499"/>
        <end position="534"/>
    </location>
</feature>
<dbReference type="GO" id="GO:0030425">
    <property type="term" value="C:dendrite"/>
    <property type="evidence" value="ECO:0007669"/>
    <property type="project" value="UniProtKB-SubCell"/>
</dbReference>
<keyword evidence="5" id="KW-0217">Developmental protein</keyword>
<keyword evidence="9" id="KW-0968">Cytoplasmic vesicle</keyword>
<keyword evidence="6" id="KW-0524">Neurogenesis</keyword>